<dbReference type="InterPro" id="IPR026593">
    <property type="entry name" value="SecY"/>
</dbReference>
<evidence type="ECO:0000256" key="7">
    <source>
        <dbReference type="ARBA" id="ARBA00023010"/>
    </source>
</evidence>
<accession>A0A7L7KTT9</accession>
<dbReference type="InterPro" id="IPR023201">
    <property type="entry name" value="SecY_dom_sf"/>
</dbReference>
<feature type="transmembrane region" description="Helical" evidence="10">
    <location>
        <begin position="371"/>
        <end position="392"/>
    </location>
</feature>
<evidence type="ECO:0000256" key="4">
    <source>
        <dbReference type="ARBA" id="ARBA00022692"/>
    </source>
</evidence>
<dbReference type="PIRSF" id="PIRSF004557">
    <property type="entry name" value="SecY"/>
    <property type="match status" value="1"/>
</dbReference>
<feature type="transmembrane region" description="Helical" evidence="10">
    <location>
        <begin position="218"/>
        <end position="242"/>
    </location>
</feature>
<evidence type="ECO:0000256" key="2">
    <source>
        <dbReference type="ARBA" id="ARBA00005751"/>
    </source>
</evidence>
<dbReference type="FunFam" id="1.10.3370.10:FF:000001">
    <property type="entry name" value="Preprotein translocase subunit SecY"/>
    <property type="match status" value="1"/>
</dbReference>
<evidence type="ECO:0000256" key="8">
    <source>
        <dbReference type="ARBA" id="ARBA00023136"/>
    </source>
</evidence>
<evidence type="ECO:0000256" key="9">
    <source>
        <dbReference type="ARBA" id="ARBA00039733"/>
    </source>
</evidence>
<evidence type="ECO:0000256" key="1">
    <source>
        <dbReference type="ARBA" id="ARBA00004141"/>
    </source>
</evidence>
<evidence type="ECO:0000313" key="13">
    <source>
        <dbReference type="Proteomes" id="UP000514720"/>
    </source>
</evidence>
<keyword evidence="5 10" id="KW-0653">Protein transport</keyword>
<dbReference type="InterPro" id="IPR002208">
    <property type="entry name" value="SecY/SEC61-alpha"/>
</dbReference>
<dbReference type="KEGG" id="xcl:G4Z02_05365"/>
<keyword evidence="8 10" id="KW-0472">Membrane</keyword>
<dbReference type="PANTHER" id="PTHR10906">
    <property type="entry name" value="SECY/SEC61-ALPHA FAMILY MEMBER"/>
    <property type="match status" value="1"/>
</dbReference>
<dbReference type="GO" id="GO:0006605">
    <property type="term" value="P:protein targeting"/>
    <property type="evidence" value="ECO:0007669"/>
    <property type="project" value="UniProtKB-UniRule"/>
</dbReference>
<dbReference type="RefSeq" id="WP_258876975.1">
    <property type="nucleotide sequence ID" value="NZ_CP048914.1"/>
</dbReference>
<comment type="function">
    <text evidence="10">The central subunit of the protein translocation channel SecYEG. Consists of two halves formed by TMs 1-5 and 6-10. These two domains form a lateral gate at the front which open onto the bilayer between TMs 2 and 7, and are clamped together by SecE at the back. The channel is closed by both a pore ring composed of hydrophobic SecY resides and a short helix (helix 2A) on the extracellular side of the membrane which forms a plug. The plug probably moves laterally to allow the channel to open. The ring and the pore may move independently.</text>
</comment>
<dbReference type="EMBL" id="CP048914">
    <property type="protein sequence ID" value="QMS85198.1"/>
    <property type="molecule type" value="Genomic_DNA"/>
</dbReference>
<evidence type="ECO:0000256" key="6">
    <source>
        <dbReference type="ARBA" id="ARBA00022989"/>
    </source>
</evidence>
<name>A0A7L7KTT9_9MOLU</name>
<dbReference type="Proteomes" id="UP000514720">
    <property type="component" value="Chromosome"/>
</dbReference>
<feature type="transmembrane region" description="Helical" evidence="10">
    <location>
        <begin position="317"/>
        <end position="336"/>
    </location>
</feature>
<evidence type="ECO:0000256" key="11">
    <source>
        <dbReference type="RuleBase" id="RU004349"/>
    </source>
</evidence>
<gene>
    <name evidence="10 12" type="primary">secY</name>
    <name evidence="12" type="ORF">G4Z02_05365</name>
</gene>
<comment type="caution">
    <text evidence="10">Lacks conserved residue(s) required for the propagation of feature annotation.</text>
</comment>
<comment type="subcellular location">
    <subcellularLocation>
        <location evidence="10">Cell membrane</location>
        <topology evidence="10">Multi-pass membrane protein</topology>
    </subcellularLocation>
    <subcellularLocation>
        <location evidence="1">Membrane</location>
        <topology evidence="1">Multi-pass membrane protein</topology>
    </subcellularLocation>
</comment>
<dbReference type="AlphaFoldDB" id="A0A7L7KTT9"/>
<keyword evidence="13" id="KW-1185">Reference proteome</keyword>
<dbReference type="GO" id="GO:0005886">
    <property type="term" value="C:plasma membrane"/>
    <property type="evidence" value="ECO:0007669"/>
    <property type="project" value="UniProtKB-SubCell"/>
</dbReference>
<keyword evidence="6 10" id="KW-1133">Transmembrane helix</keyword>
<dbReference type="InterPro" id="IPR030659">
    <property type="entry name" value="SecY_CS"/>
</dbReference>
<dbReference type="PRINTS" id="PR00303">
    <property type="entry name" value="SECYTRNLCASE"/>
</dbReference>
<evidence type="ECO:0000256" key="10">
    <source>
        <dbReference type="HAMAP-Rule" id="MF_01465"/>
    </source>
</evidence>
<dbReference type="GO" id="GO:0043952">
    <property type="term" value="P:protein transport by the Sec complex"/>
    <property type="evidence" value="ECO:0007669"/>
    <property type="project" value="UniProtKB-UniRule"/>
</dbReference>
<dbReference type="NCBIfam" id="TIGR00967">
    <property type="entry name" value="3a0501s007"/>
    <property type="match status" value="1"/>
</dbReference>
<evidence type="ECO:0000313" key="12">
    <source>
        <dbReference type="EMBL" id="QMS85198.1"/>
    </source>
</evidence>
<keyword evidence="10" id="KW-1003">Cell membrane</keyword>
<sequence length="437" mass="48366">MENIVAALKNKDVMKKIGFTFLVFLIYKLATYITIPLINQDIIQSFFDSADSGFLGIANAFTGNALKNYSIIALGIGPYITASIITQLLQMDIIPLLKEWQEEGETGKQKINQLNRYLAIGLAFIQALAMTYGFRLTGNAIFDIGVTNVNFVTYTYLAIVMTAGTAFLLWLSDQITLYGVGNGTSMIIVAGIVSTMPLMITSMIEGYLVESVRTTESILIFTLVMVLYIAVIFFVTVMQSAFRKIPIQYSNRPASARFQGKSDSHIPLKINSAGVIPVIFAVTILSIPTTILSFVGALDGTLFGRWLTEMFTYQQPLGYAVYVILIYVFAFFYSFVQINPEKMADNLQKQHAYIPGVRPGTETENYISKTLFRITIIGATYLVLVASLPIFVAMIFDLPAYVQIGGTSLLIVVGVAIETTKQIKTQTQEQNYSGFIK</sequence>
<evidence type="ECO:0000256" key="5">
    <source>
        <dbReference type="ARBA" id="ARBA00022927"/>
    </source>
</evidence>
<reference evidence="12 13" key="1">
    <citation type="submission" date="2020-02" db="EMBL/GenBank/DDBJ databases">
        <authorList>
            <person name="Zheng R.K."/>
            <person name="Sun C.M."/>
        </authorList>
    </citation>
    <scope>NUCLEOTIDE SEQUENCE [LARGE SCALE GENOMIC DNA]</scope>
    <source>
        <strain evidence="13">zrk13</strain>
    </source>
</reference>
<feature type="transmembrane region" description="Helical" evidence="10">
    <location>
        <begin position="178"/>
        <end position="198"/>
    </location>
</feature>
<dbReference type="Pfam" id="PF00344">
    <property type="entry name" value="SecY"/>
    <property type="match status" value="1"/>
</dbReference>
<proteinExistence type="inferred from homology"/>
<dbReference type="Gene3D" id="1.10.3370.10">
    <property type="entry name" value="SecY subunit domain"/>
    <property type="match status" value="1"/>
</dbReference>
<evidence type="ECO:0000256" key="3">
    <source>
        <dbReference type="ARBA" id="ARBA00022448"/>
    </source>
</evidence>
<dbReference type="HAMAP" id="MF_01465">
    <property type="entry name" value="SecY"/>
    <property type="match status" value="1"/>
</dbReference>
<feature type="transmembrane region" description="Helical" evidence="10">
    <location>
        <begin position="154"/>
        <end position="171"/>
    </location>
</feature>
<dbReference type="SUPFAM" id="SSF103491">
    <property type="entry name" value="Preprotein translocase SecY subunit"/>
    <property type="match status" value="1"/>
</dbReference>
<keyword evidence="4 10" id="KW-0812">Transmembrane</keyword>
<feature type="transmembrane region" description="Helical" evidence="10">
    <location>
        <begin position="275"/>
        <end position="297"/>
    </location>
</feature>
<keyword evidence="3 10" id="KW-0813">Transport</keyword>
<dbReference type="PROSITE" id="PS00755">
    <property type="entry name" value="SECY_1"/>
    <property type="match status" value="1"/>
</dbReference>
<dbReference type="GO" id="GO:0065002">
    <property type="term" value="P:intracellular protein transmembrane transport"/>
    <property type="evidence" value="ECO:0007669"/>
    <property type="project" value="UniProtKB-UniRule"/>
</dbReference>
<feature type="transmembrane region" description="Helical" evidence="10">
    <location>
        <begin position="117"/>
        <end position="134"/>
    </location>
</feature>
<feature type="transmembrane region" description="Helical" evidence="10">
    <location>
        <begin position="398"/>
        <end position="417"/>
    </location>
</feature>
<protein>
    <recommendedName>
        <fullName evidence="9 10">Protein translocase subunit SecY</fullName>
    </recommendedName>
</protein>
<keyword evidence="7 10" id="KW-0811">Translocation</keyword>
<feature type="transmembrane region" description="Helical" evidence="10">
    <location>
        <begin position="17"/>
        <end position="38"/>
    </location>
</feature>
<organism evidence="12 13">
    <name type="scientific">Candidatus Xianfuyuplasma coldseepsis</name>
    <dbReference type="NCBI Taxonomy" id="2782163"/>
    <lineage>
        <taxon>Bacteria</taxon>
        <taxon>Bacillati</taxon>
        <taxon>Mycoplasmatota</taxon>
        <taxon>Mollicutes</taxon>
        <taxon>Candidatus Izemoplasmatales</taxon>
        <taxon>Candidatus Izemoplasmataceae</taxon>
        <taxon>Candidatus Xianfuyuplasma</taxon>
    </lineage>
</organism>
<comment type="similarity">
    <text evidence="2 10 11">Belongs to the SecY/SEC61-alpha family.</text>
</comment>
<comment type="subunit">
    <text evidence="10">Component of the Sec protein translocase complex. Heterotrimer consisting of SecY, SecE and SecG subunits. The heterotrimers can form oligomers, although 1 heterotrimer is thought to be able to translocate proteins. Interacts with the ribosome. Interacts with SecDF, and other proteins may be involved. Interacts with SecA.</text>
</comment>